<sequence>MSGMLSKFGINVGLNAQNVHLIGAILAVLVEVGSAVGIVSATPVGDELSSAMGIVHKTRQQPSDVEARNDLKNERQVKWSGYQVISPTQIRVFFPAGTETCYGYRAETSETATSVKVRVYEGNIPGSPDECILISSTSSMKVTLQSPLGARLLQNW</sequence>
<dbReference type="EMBL" id="JABFED010000008">
    <property type="protein sequence ID" value="MBA1838248.1"/>
    <property type="molecule type" value="Genomic_DNA"/>
</dbReference>
<protein>
    <submittedName>
        <fullName evidence="1">Uncharacterized protein</fullName>
    </submittedName>
</protein>
<gene>
    <name evidence="1" type="ORF">HMA55_10185</name>
</gene>
<evidence type="ECO:0000313" key="1">
    <source>
        <dbReference type="EMBL" id="MBA1838248.1"/>
    </source>
</evidence>
<dbReference type="RefSeq" id="WP_181192939.1">
    <property type="nucleotide sequence ID" value="NZ_JABFED010000008.1"/>
</dbReference>
<reference evidence="1 2" key="1">
    <citation type="submission" date="2020-05" db="EMBL/GenBank/DDBJ databases">
        <title>Descriptions of Corynebacterium xxxx sp. nov., Corynebacterium yyyy sp. nov. and Corynebacterium zzzz sp. nov.</title>
        <authorList>
            <person name="Zhang G."/>
        </authorList>
    </citation>
    <scope>NUCLEOTIDE SEQUENCE [LARGE SCALE GENOMIC DNA]</scope>
    <source>
        <strain evidence="2">zg-913</strain>
    </source>
</reference>
<comment type="caution">
    <text evidence="1">The sequence shown here is derived from an EMBL/GenBank/DDBJ whole genome shotgun (WGS) entry which is preliminary data.</text>
</comment>
<keyword evidence="2" id="KW-1185">Reference proteome</keyword>
<evidence type="ECO:0000313" key="2">
    <source>
        <dbReference type="Proteomes" id="UP000577408"/>
    </source>
</evidence>
<accession>A0A7H0K822</accession>
<proteinExistence type="predicted"/>
<dbReference type="AlphaFoldDB" id="A0A7H0K822"/>
<name>A0A7H0K822_9CORY</name>
<organism evidence="1 2">
    <name type="scientific">Corynebacterium wankanglinii</name>
    <dbReference type="NCBI Taxonomy" id="2735136"/>
    <lineage>
        <taxon>Bacteria</taxon>
        <taxon>Bacillati</taxon>
        <taxon>Actinomycetota</taxon>
        <taxon>Actinomycetes</taxon>
        <taxon>Mycobacteriales</taxon>
        <taxon>Corynebacteriaceae</taxon>
        <taxon>Corynebacterium</taxon>
    </lineage>
</organism>
<dbReference type="Proteomes" id="UP000577408">
    <property type="component" value="Unassembled WGS sequence"/>
</dbReference>